<sequence length="69" mass="7802">MTDKKMNFEVSKYDSEIAYLSFPAHPGKGKKGIVMKQKELSSLIEGYKGPEVYLDFDENGELIGMEILL</sequence>
<dbReference type="EMBL" id="JAIMJA010000002">
    <property type="protein sequence ID" value="MCE2593851.1"/>
    <property type="molecule type" value="Genomic_DNA"/>
</dbReference>
<keyword evidence="2" id="KW-1185">Reference proteome</keyword>
<evidence type="ECO:0000313" key="1">
    <source>
        <dbReference type="EMBL" id="MCE2593851.1"/>
    </source>
</evidence>
<accession>A0ABS8W4G1</accession>
<protein>
    <submittedName>
        <fullName evidence="1">DUF2283 domain-containing protein</fullName>
    </submittedName>
</protein>
<gene>
    <name evidence="1" type="ORF">K6Y31_03375</name>
</gene>
<dbReference type="InterPro" id="IPR019270">
    <property type="entry name" value="DUF2283"/>
</dbReference>
<dbReference type="Pfam" id="PF10049">
    <property type="entry name" value="DUF2283"/>
    <property type="match status" value="1"/>
</dbReference>
<organism evidence="1 2">
    <name type="scientific">Motilimonas cestriensis</name>
    <dbReference type="NCBI Taxonomy" id="2742685"/>
    <lineage>
        <taxon>Bacteria</taxon>
        <taxon>Pseudomonadati</taxon>
        <taxon>Pseudomonadota</taxon>
        <taxon>Gammaproteobacteria</taxon>
        <taxon>Alteromonadales</taxon>
        <taxon>Alteromonadales genera incertae sedis</taxon>
        <taxon>Motilimonas</taxon>
    </lineage>
</organism>
<evidence type="ECO:0000313" key="2">
    <source>
        <dbReference type="Proteomes" id="UP001201273"/>
    </source>
</evidence>
<dbReference type="Proteomes" id="UP001201273">
    <property type="component" value="Unassembled WGS sequence"/>
</dbReference>
<dbReference type="RefSeq" id="WP_233051427.1">
    <property type="nucleotide sequence ID" value="NZ_JAIMJA010000002.1"/>
</dbReference>
<name>A0ABS8W4G1_9GAMM</name>
<reference evidence="1 2" key="1">
    <citation type="journal article" date="2022" name="Environ. Microbiol. Rep.">
        <title>Eco-phylogenetic analyses reveal divergent evolution of vitamin B12 metabolism in the marine bacterial family 'Psychromonadaceae'.</title>
        <authorList>
            <person name="Jin X."/>
            <person name="Yang Y."/>
            <person name="Cao H."/>
            <person name="Gao B."/>
            <person name="Zhao Z."/>
        </authorList>
    </citation>
    <scope>NUCLEOTIDE SEQUENCE [LARGE SCALE GENOMIC DNA]</scope>
    <source>
        <strain evidence="1 2">MKS20</strain>
    </source>
</reference>
<proteinExistence type="predicted"/>
<comment type="caution">
    <text evidence="1">The sequence shown here is derived from an EMBL/GenBank/DDBJ whole genome shotgun (WGS) entry which is preliminary data.</text>
</comment>